<sequence>MPHSPDIYLKPDRKIWTEADLPYLGWHNCVIHDFTLERTDQPSAPNFLLDLDYILQWLKPNELGYFQFWTAPTTLIFYNVQSLRIEIDPLWKPPTLLEIDEIYLKRESPKSSKETRYQGEISLRRGRMSFNAQGFKQIVRKPPKLSTMQHWGLEERGGISFDKTPYKLEDETLLTLP</sequence>
<keyword evidence="2" id="KW-1185">Reference proteome</keyword>
<name>A0ABY3WXY8_9GAMM</name>
<evidence type="ECO:0000313" key="2">
    <source>
        <dbReference type="Proteomes" id="UP000829542"/>
    </source>
</evidence>
<dbReference type="Proteomes" id="UP000829542">
    <property type="component" value="Chromosome"/>
</dbReference>
<protein>
    <submittedName>
        <fullName evidence="1">Uncharacterized protein</fullName>
    </submittedName>
</protein>
<dbReference type="RefSeq" id="WP_242147752.1">
    <property type="nucleotide sequence ID" value="NZ_CP093379.1"/>
</dbReference>
<gene>
    <name evidence="1" type="ORF">MMG00_09575</name>
</gene>
<organism evidence="1 2">
    <name type="scientific">Ignatzschineria rhizosphaerae</name>
    <dbReference type="NCBI Taxonomy" id="2923279"/>
    <lineage>
        <taxon>Bacteria</taxon>
        <taxon>Pseudomonadati</taxon>
        <taxon>Pseudomonadota</taxon>
        <taxon>Gammaproteobacteria</taxon>
        <taxon>Cardiobacteriales</taxon>
        <taxon>Ignatzschineriaceae</taxon>
        <taxon>Ignatzschineria</taxon>
    </lineage>
</organism>
<reference evidence="1 2" key="1">
    <citation type="submission" date="2022-03" db="EMBL/GenBank/DDBJ databases">
        <title>Ignatzschineria rhizosphaerae HR5S32.</title>
        <authorList>
            <person name="Sun J.Q."/>
            <person name="Feng J.Y."/>
        </authorList>
    </citation>
    <scope>NUCLEOTIDE SEQUENCE [LARGE SCALE GENOMIC DNA]</scope>
    <source>
        <strain evidence="1 2">HR5S32</strain>
    </source>
</reference>
<evidence type="ECO:0000313" key="1">
    <source>
        <dbReference type="EMBL" id="UNM95474.1"/>
    </source>
</evidence>
<accession>A0ABY3WXY8</accession>
<dbReference type="EMBL" id="CP093379">
    <property type="protein sequence ID" value="UNM95474.1"/>
    <property type="molecule type" value="Genomic_DNA"/>
</dbReference>
<proteinExistence type="predicted"/>